<evidence type="ECO:0000313" key="3">
    <source>
        <dbReference type="Proteomes" id="UP000192342"/>
    </source>
</evidence>
<feature type="chain" id="PRO_5012372525" evidence="1">
    <location>
        <begin position="21"/>
        <end position="266"/>
    </location>
</feature>
<keyword evidence="1" id="KW-0732">Signal</keyword>
<dbReference type="Pfam" id="PF05096">
    <property type="entry name" value="Glu_cyclase_2"/>
    <property type="match status" value="1"/>
</dbReference>
<dbReference type="AlphaFoldDB" id="A0A1Y1SIU2"/>
<feature type="signal peptide" evidence="1">
    <location>
        <begin position="1"/>
        <end position="20"/>
    </location>
</feature>
<organism evidence="2 3">
    <name type="scientific">Oceanococcus atlanticus</name>
    <dbReference type="NCBI Taxonomy" id="1317117"/>
    <lineage>
        <taxon>Bacteria</taxon>
        <taxon>Pseudomonadati</taxon>
        <taxon>Pseudomonadota</taxon>
        <taxon>Gammaproteobacteria</taxon>
        <taxon>Chromatiales</taxon>
        <taxon>Oceanococcaceae</taxon>
        <taxon>Oceanococcus</taxon>
    </lineage>
</organism>
<dbReference type="Proteomes" id="UP000192342">
    <property type="component" value="Unassembled WGS sequence"/>
</dbReference>
<dbReference type="PANTHER" id="PTHR31270:SF1">
    <property type="entry name" value="GLUTAMINYL-PEPTIDE CYCLOTRANSFERASE"/>
    <property type="match status" value="1"/>
</dbReference>
<accession>A0A1Y1SIU2</accession>
<comment type="caution">
    <text evidence="2">The sequence shown here is derived from an EMBL/GenBank/DDBJ whole genome shotgun (WGS) entry which is preliminary data.</text>
</comment>
<keyword evidence="2" id="KW-0808">Transferase</keyword>
<dbReference type="SUPFAM" id="SSF63825">
    <property type="entry name" value="YWTD domain"/>
    <property type="match status" value="1"/>
</dbReference>
<dbReference type="EMBL" id="AQQV01000001">
    <property type="protein sequence ID" value="ORE89577.1"/>
    <property type="molecule type" value="Genomic_DNA"/>
</dbReference>
<dbReference type="STRING" id="1317117.ATO7_06840"/>
<keyword evidence="3" id="KW-1185">Reference proteome</keyword>
<sequence length="266" mass="29823">MPGRLVLAVIGLMLISPAQAQSCPPASSLAYTVIDHTARDGRYFTQGLVFVDTVLAESTGLYGRSQIILHQPGGREHLNLPKRLFGEGLALHNQRLWQLSWKAGQLRVYTLQPLALEKTLRYSGQGWGLAHDGQRFIRSDGSATLHFHHSADFQPMGQLNVREGERPIARLNELEWANGHLLANIWFSERIARIDPDSGCVDAWLDLGGLWPQAIRPDHADVLNGMAWHAGRKELWVTGKNWPRIYRLDVPALKSVAEHGERIKTK</sequence>
<protein>
    <submittedName>
        <fullName evidence="2">Glutamine cyclotransferase</fullName>
    </submittedName>
</protein>
<evidence type="ECO:0000313" key="2">
    <source>
        <dbReference type="EMBL" id="ORE89577.1"/>
    </source>
</evidence>
<dbReference type="PANTHER" id="PTHR31270">
    <property type="entry name" value="GLUTAMINYL-PEPTIDE CYCLOTRANSFERASE"/>
    <property type="match status" value="1"/>
</dbReference>
<reference evidence="2 3" key="1">
    <citation type="submission" date="2013-04" db="EMBL/GenBank/DDBJ databases">
        <title>Oceanococcus atlanticus 22II-S10r2 Genome Sequencing.</title>
        <authorList>
            <person name="Lai Q."/>
            <person name="Li G."/>
            <person name="Shao Z."/>
        </authorList>
    </citation>
    <scope>NUCLEOTIDE SEQUENCE [LARGE SCALE GENOMIC DNA]</scope>
    <source>
        <strain evidence="2 3">22II-S10r2</strain>
    </source>
</reference>
<evidence type="ECO:0000256" key="1">
    <source>
        <dbReference type="SAM" id="SignalP"/>
    </source>
</evidence>
<dbReference type="GO" id="GO:0016603">
    <property type="term" value="F:glutaminyl-peptide cyclotransferase activity"/>
    <property type="evidence" value="ECO:0007669"/>
    <property type="project" value="InterPro"/>
</dbReference>
<name>A0A1Y1SIU2_9GAMM</name>
<dbReference type="RefSeq" id="WP_083560809.1">
    <property type="nucleotide sequence ID" value="NZ_AQQV01000001.1"/>
</dbReference>
<dbReference type="InterPro" id="IPR007788">
    <property type="entry name" value="QCT"/>
</dbReference>
<proteinExistence type="predicted"/>
<dbReference type="OrthoDB" id="9783700at2"/>
<gene>
    <name evidence="2" type="ORF">ATO7_06840</name>
</gene>